<comment type="caution">
    <text evidence="1">The sequence shown here is derived from an EMBL/GenBank/DDBJ whole genome shotgun (WGS) entry which is preliminary data.</text>
</comment>
<organism evidence="1 2">
    <name type="scientific">Reyranella aquatilis</name>
    <dbReference type="NCBI Taxonomy" id="2035356"/>
    <lineage>
        <taxon>Bacteria</taxon>
        <taxon>Pseudomonadati</taxon>
        <taxon>Pseudomonadota</taxon>
        <taxon>Alphaproteobacteria</taxon>
        <taxon>Hyphomicrobiales</taxon>
        <taxon>Reyranellaceae</taxon>
        <taxon>Reyranella</taxon>
    </lineage>
</organism>
<evidence type="ECO:0000313" key="2">
    <source>
        <dbReference type="Proteomes" id="UP001198862"/>
    </source>
</evidence>
<name>A0ABS8KXN0_9HYPH</name>
<evidence type="ECO:0000313" key="1">
    <source>
        <dbReference type="EMBL" id="MCC8430864.1"/>
    </source>
</evidence>
<dbReference type="Proteomes" id="UP001198862">
    <property type="component" value="Unassembled WGS sequence"/>
</dbReference>
<dbReference type="RefSeq" id="WP_230552011.1">
    <property type="nucleotide sequence ID" value="NZ_JAJISD010000007.1"/>
</dbReference>
<dbReference type="Pfam" id="PF10636">
    <property type="entry name" value="hemP"/>
    <property type="match status" value="1"/>
</dbReference>
<proteinExistence type="predicted"/>
<dbReference type="Gene3D" id="2.10.70.10">
    <property type="entry name" value="Complement Module, domain 1"/>
    <property type="match status" value="1"/>
</dbReference>
<dbReference type="InterPro" id="IPR019600">
    <property type="entry name" value="Hemin_uptake_protein_HemP"/>
</dbReference>
<protein>
    <submittedName>
        <fullName evidence="1">Hemin uptake protein HemP</fullName>
    </submittedName>
</protein>
<gene>
    <name evidence="1" type="ORF">LJ725_17975</name>
</gene>
<sequence>MSRPFRTDETQRDRPELTMPAVESVAILQGRREVLIRHGAELYRLRLTASNKLILTK</sequence>
<accession>A0ABS8KXN0</accession>
<keyword evidence="2" id="KW-1185">Reference proteome</keyword>
<dbReference type="EMBL" id="JAJISD010000007">
    <property type="protein sequence ID" value="MCC8430864.1"/>
    <property type="molecule type" value="Genomic_DNA"/>
</dbReference>
<reference evidence="1 2" key="1">
    <citation type="submission" date="2021-11" db="EMBL/GenBank/DDBJ databases">
        <authorList>
            <person name="Lee D.-H."/>
            <person name="Kim S.-B."/>
        </authorList>
    </citation>
    <scope>NUCLEOTIDE SEQUENCE [LARGE SCALE GENOMIC DNA]</scope>
    <source>
        <strain evidence="1 2">KCTC 52223</strain>
    </source>
</reference>